<evidence type="ECO:0000256" key="6">
    <source>
        <dbReference type="ARBA" id="ARBA00023012"/>
    </source>
</evidence>
<keyword evidence="8" id="KW-0812">Transmembrane</keyword>
<feature type="transmembrane region" description="Helical" evidence="8">
    <location>
        <begin position="111"/>
        <end position="130"/>
    </location>
</feature>
<dbReference type="FunFam" id="1.10.287.130:FF:000001">
    <property type="entry name" value="Two-component sensor histidine kinase"/>
    <property type="match status" value="1"/>
</dbReference>
<sequence length="529" mass="60024">MDLLHLPFILKDTPLFNKAVIIPINFVALALVISVVNHRKESNSKPKIFILMTFIMLLWVDFAYLARVFGLYPDIAEIFLRIVWFVIPLSFYLIYLVSVHLTEQERKFKSLSYVLFVLSVALGLIAGIVNPQGEQLIPFLVGVLVLVAFTFYCVLKPKVSQPIAVFLFGVVTFFTANIIFNFIFPIFLQFSEGYYLGDYSTIFLLGFTAYAMLKLEAFDFRTFTAEIFTIIILSIQFTKLFFNNSPAETAIDLGVFISMVVFGVLLIRSVNKEVQERLKTQFLAGQLRELDARKDEFLSIATHELRAPMTAIKGYLSMLLDGDAGQLSPDAITFIKVMESSTDRLIRLVNNMLNIARIEQGRQVYQMGLVNLAAVVKSAFEEFQLDAKKKNLSYTLELQPDLDDRIYADLDRIHEVVGNLMSNGLKYTDQGSVAVRLFQPNKGIVRFEVTDSGMGIAPIDQTKIFQKYFRVEERMERKTGTGLGLYISKVLIEKFSGKIGFNSQIGKGSTFWFELPVAEKIENKPKVLV</sequence>
<evidence type="ECO:0000259" key="9">
    <source>
        <dbReference type="PROSITE" id="PS50109"/>
    </source>
</evidence>
<gene>
    <name evidence="10" type="ORF">US96_C0051G0007</name>
</gene>
<dbReference type="Gene3D" id="1.10.287.130">
    <property type="match status" value="1"/>
</dbReference>
<keyword evidence="5" id="KW-0418">Kinase</keyword>
<dbReference type="FunFam" id="3.30.565.10:FF:000006">
    <property type="entry name" value="Sensor histidine kinase WalK"/>
    <property type="match status" value="1"/>
</dbReference>
<evidence type="ECO:0000313" key="11">
    <source>
        <dbReference type="Proteomes" id="UP000034181"/>
    </source>
</evidence>
<dbReference type="EMBL" id="LBUZ01000051">
    <property type="protein sequence ID" value="KKQ73814.1"/>
    <property type="molecule type" value="Genomic_DNA"/>
</dbReference>
<evidence type="ECO:0000256" key="3">
    <source>
        <dbReference type="ARBA" id="ARBA00022553"/>
    </source>
</evidence>
<dbReference type="Gene3D" id="3.30.565.10">
    <property type="entry name" value="Histidine kinase-like ATPase, C-terminal domain"/>
    <property type="match status" value="1"/>
</dbReference>
<dbReference type="PRINTS" id="PR00344">
    <property type="entry name" value="BCTRLSENSOR"/>
</dbReference>
<organism evidence="10 11">
    <name type="scientific">Candidatus Woesebacteria bacterium GW2011_GWB1_38_5b</name>
    <dbReference type="NCBI Taxonomy" id="1618569"/>
    <lineage>
        <taxon>Bacteria</taxon>
        <taxon>Candidatus Woeseibacteriota</taxon>
    </lineage>
</organism>
<evidence type="ECO:0000256" key="4">
    <source>
        <dbReference type="ARBA" id="ARBA00022679"/>
    </source>
</evidence>
<feature type="transmembrane region" description="Helical" evidence="8">
    <location>
        <begin position="220"/>
        <end position="237"/>
    </location>
</feature>
<dbReference type="SUPFAM" id="SSF47384">
    <property type="entry name" value="Homodimeric domain of signal transducing histidine kinase"/>
    <property type="match status" value="1"/>
</dbReference>
<feature type="transmembrane region" description="Helical" evidence="8">
    <location>
        <begin position="249"/>
        <end position="267"/>
    </location>
</feature>
<keyword evidence="3" id="KW-0597">Phosphoprotein</keyword>
<evidence type="ECO:0000256" key="8">
    <source>
        <dbReference type="SAM" id="Phobius"/>
    </source>
</evidence>
<feature type="transmembrane region" description="Helical" evidence="8">
    <location>
        <begin position="48"/>
        <end position="66"/>
    </location>
</feature>
<keyword evidence="6" id="KW-0902">Two-component regulatory system</keyword>
<feature type="transmembrane region" description="Helical" evidence="8">
    <location>
        <begin position="78"/>
        <end position="99"/>
    </location>
</feature>
<dbReference type="InterPro" id="IPR050736">
    <property type="entry name" value="Sensor_HK_Regulatory"/>
</dbReference>
<feature type="transmembrane region" description="Helical" evidence="8">
    <location>
        <begin position="15"/>
        <end position="36"/>
    </location>
</feature>
<dbReference type="PANTHER" id="PTHR43711:SF31">
    <property type="entry name" value="HISTIDINE KINASE"/>
    <property type="match status" value="1"/>
</dbReference>
<evidence type="ECO:0000256" key="2">
    <source>
        <dbReference type="ARBA" id="ARBA00012438"/>
    </source>
</evidence>
<dbReference type="CDD" id="cd00082">
    <property type="entry name" value="HisKA"/>
    <property type="match status" value="1"/>
</dbReference>
<keyword evidence="7 8" id="KW-0472">Membrane</keyword>
<dbReference type="InterPro" id="IPR036097">
    <property type="entry name" value="HisK_dim/P_sf"/>
</dbReference>
<dbReference type="AlphaFoldDB" id="A0A0G0MJA3"/>
<dbReference type="Pfam" id="PF02518">
    <property type="entry name" value="HATPase_c"/>
    <property type="match status" value="1"/>
</dbReference>
<dbReference type="PROSITE" id="PS50109">
    <property type="entry name" value="HIS_KIN"/>
    <property type="match status" value="1"/>
</dbReference>
<evidence type="ECO:0000256" key="5">
    <source>
        <dbReference type="ARBA" id="ARBA00022777"/>
    </source>
</evidence>
<feature type="transmembrane region" description="Helical" evidence="8">
    <location>
        <begin position="136"/>
        <end position="155"/>
    </location>
</feature>
<dbReference type="InterPro" id="IPR036890">
    <property type="entry name" value="HATPase_C_sf"/>
</dbReference>
<dbReference type="SUPFAM" id="SSF55874">
    <property type="entry name" value="ATPase domain of HSP90 chaperone/DNA topoisomerase II/histidine kinase"/>
    <property type="match status" value="1"/>
</dbReference>
<dbReference type="SMART" id="SM00388">
    <property type="entry name" value="HisKA"/>
    <property type="match status" value="1"/>
</dbReference>
<comment type="catalytic activity">
    <reaction evidence="1">
        <text>ATP + protein L-histidine = ADP + protein N-phospho-L-histidine.</text>
        <dbReference type="EC" id="2.7.13.3"/>
    </reaction>
</comment>
<feature type="transmembrane region" description="Helical" evidence="8">
    <location>
        <begin position="162"/>
        <end position="188"/>
    </location>
</feature>
<reference evidence="10 11" key="1">
    <citation type="journal article" date="2015" name="Nature">
        <title>rRNA introns, odd ribosomes, and small enigmatic genomes across a large radiation of phyla.</title>
        <authorList>
            <person name="Brown C.T."/>
            <person name="Hug L.A."/>
            <person name="Thomas B.C."/>
            <person name="Sharon I."/>
            <person name="Castelle C.J."/>
            <person name="Singh A."/>
            <person name="Wilkins M.J."/>
            <person name="Williams K.H."/>
            <person name="Banfield J.F."/>
        </authorList>
    </citation>
    <scope>NUCLEOTIDE SEQUENCE [LARGE SCALE GENOMIC DNA]</scope>
</reference>
<dbReference type="InterPro" id="IPR003594">
    <property type="entry name" value="HATPase_dom"/>
</dbReference>
<evidence type="ECO:0000256" key="1">
    <source>
        <dbReference type="ARBA" id="ARBA00000085"/>
    </source>
</evidence>
<evidence type="ECO:0000313" key="10">
    <source>
        <dbReference type="EMBL" id="KKQ73814.1"/>
    </source>
</evidence>
<dbReference type="InterPro" id="IPR004358">
    <property type="entry name" value="Sig_transdc_His_kin-like_C"/>
</dbReference>
<comment type="caution">
    <text evidence="10">The sequence shown here is derived from an EMBL/GenBank/DDBJ whole genome shotgun (WGS) entry which is preliminary data.</text>
</comment>
<dbReference type="GO" id="GO:0000155">
    <property type="term" value="F:phosphorelay sensor kinase activity"/>
    <property type="evidence" value="ECO:0007669"/>
    <property type="project" value="InterPro"/>
</dbReference>
<dbReference type="InterPro" id="IPR003661">
    <property type="entry name" value="HisK_dim/P_dom"/>
</dbReference>
<name>A0A0G0MJA3_9BACT</name>
<keyword evidence="8" id="KW-1133">Transmembrane helix</keyword>
<protein>
    <recommendedName>
        <fullName evidence="2">histidine kinase</fullName>
        <ecNumber evidence="2">2.7.13.3</ecNumber>
    </recommendedName>
</protein>
<proteinExistence type="predicted"/>
<accession>A0A0G0MJA3</accession>
<dbReference type="Proteomes" id="UP000034181">
    <property type="component" value="Unassembled WGS sequence"/>
</dbReference>
<dbReference type="Pfam" id="PF00512">
    <property type="entry name" value="HisKA"/>
    <property type="match status" value="1"/>
</dbReference>
<feature type="domain" description="Histidine kinase" evidence="9">
    <location>
        <begin position="300"/>
        <end position="519"/>
    </location>
</feature>
<dbReference type="SMART" id="SM00387">
    <property type="entry name" value="HATPase_c"/>
    <property type="match status" value="1"/>
</dbReference>
<dbReference type="EC" id="2.7.13.3" evidence="2"/>
<dbReference type="InterPro" id="IPR005467">
    <property type="entry name" value="His_kinase_dom"/>
</dbReference>
<feature type="transmembrane region" description="Helical" evidence="8">
    <location>
        <begin position="194"/>
        <end position="213"/>
    </location>
</feature>
<evidence type="ECO:0000256" key="7">
    <source>
        <dbReference type="ARBA" id="ARBA00023136"/>
    </source>
</evidence>
<keyword evidence="4" id="KW-0808">Transferase</keyword>
<dbReference type="PANTHER" id="PTHR43711">
    <property type="entry name" value="TWO-COMPONENT HISTIDINE KINASE"/>
    <property type="match status" value="1"/>
</dbReference>